<keyword evidence="3" id="KW-0547">Nucleotide-binding</keyword>
<dbReference type="PROSITE" id="PS50110">
    <property type="entry name" value="RESPONSE_REGULATORY"/>
    <property type="match status" value="1"/>
</dbReference>
<dbReference type="SUPFAM" id="SSF52172">
    <property type="entry name" value="CheY-like"/>
    <property type="match status" value="1"/>
</dbReference>
<dbReference type="SUPFAM" id="SSF52540">
    <property type="entry name" value="P-loop containing nucleoside triphosphate hydrolases"/>
    <property type="match status" value="1"/>
</dbReference>
<keyword evidence="7" id="KW-0238">DNA-binding</keyword>
<protein>
    <submittedName>
        <fullName evidence="11">Type II secretion system protein GspE</fullName>
    </submittedName>
</protein>
<dbReference type="SMART" id="SM00448">
    <property type="entry name" value="REC"/>
    <property type="match status" value="1"/>
</dbReference>
<evidence type="ECO:0000256" key="8">
    <source>
        <dbReference type="ARBA" id="ARBA00023163"/>
    </source>
</evidence>
<evidence type="ECO:0000256" key="1">
    <source>
        <dbReference type="ARBA" id="ARBA00006611"/>
    </source>
</evidence>
<evidence type="ECO:0000256" key="3">
    <source>
        <dbReference type="ARBA" id="ARBA00022741"/>
    </source>
</evidence>
<dbReference type="GO" id="GO:0005524">
    <property type="term" value="F:ATP binding"/>
    <property type="evidence" value="ECO:0007669"/>
    <property type="project" value="UniProtKB-KW"/>
</dbReference>
<dbReference type="PANTHER" id="PTHR30258:SF2">
    <property type="entry name" value="COMG OPERON PROTEIN 1"/>
    <property type="match status" value="1"/>
</dbReference>
<dbReference type="InterPro" id="IPR001789">
    <property type="entry name" value="Sig_transdc_resp-reg_receiver"/>
</dbReference>
<comment type="similarity">
    <text evidence="1">Belongs to the GSP E family.</text>
</comment>
<feature type="domain" description="Response regulatory" evidence="10">
    <location>
        <begin position="614"/>
        <end position="730"/>
    </location>
</feature>
<evidence type="ECO:0000259" key="10">
    <source>
        <dbReference type="PROSITE" id="PS50110"/>
    </source>
</evidence>
<keyword evidence="5" id="KW-0902">Two-component regulatory system</keyword>
<dbReference type="Gene3D" id="3.40.50.300">
    <property type="entry name" value="P-loop containing nucleotide triphosphate hydrolases"/>
    <property type="match status" value="2"/>
</dbReference>
<dbReference type="SUPFAM" id="SSF160246">
    <property type="entry name" value="EspE N-terminal domain-like"/>
    <property type="match status" value="1"/>
</dbReference>
<dbReference type="InterPro" id="IPR037257">
    <property type="entry name" value="T2SS_E_N_sf"/>
</dbReference>
<keyword evidence="6" id="KW-0805">Transcription regulation</keyword>
<evidence type="ECO:0000256" key="6">
    <source>
        <dbReference type="ARBA" id="ARBA00023015"/>
    </source>
</evidence>
<evidence type="ECO:0000256" key="9">
    <source>
        <dbReference type="PROSITE-ProRule" id="PRU00169"/>
    </source>
</evidence>
<evidence type="ECO:0000256" key="2">
    <source>
        <dbReference type="ARBA" id="ARBA00022553"/>
    </source>
</evidence>
<evidence type="ECO:0000313" key="12">
    <source>
        <dbReference type="Proteomes" id="UP000230821"/>
    </source>
</evidence>
<dbReference type="Pfam" id="PF00072">
    <property type="entry name" value="Response_reg"/>
    <property type="match status" value="1"/>
</dbReference>
<accession>A0A2G6KBF6</accession>
<dbReference type="FunFam" id="3.40.50.2300:FF:000001">
    <property type="entry name" value="DNA-binding response regulator PhoB"/>
    <property type="match status" value="1"/>
</dbReference>
<dbReference type="Pfam" id="PF05157">
    <property type="entry name" value="MshEN"/>
    <property type="match status" value="1"/>
</dbReference>
<dbReference type="Pfam" id="PF00437">
    <property type="entry name" value="T2SSE"/>
    <property type="match status" value="2"/>
</dbReference>
<dbReference type="Gene3D" id="3.30.450.90">
    <property type="match status" value="1"/>
</dbReference>
<keyword evidence="4" id="KW-0067">ATP-binding</keyword>
<dbReference type="AlphaFoldDB" id="A0A2G6KBF6"/>
<dbReference type="InterPro" id="IPR001482">
    <property type="entry name" value="T2SS/T4SS_dom"/>
</dbReference>
<comment type="caution">
    <text evidence="11">The sequence shown here is derived from an EMBL/GenBank/DDBJ whole genome shotgun (WGS) entry which is preliminary data.</text>
</comment>
<name>A0A2G6KBF6_9BACT</name>
<reference evidence="11 12" key="1">
    <citation type="submission" date="2017-10" db="EMBL/GenBank/DDBJ databases">
        <title>Novel microbial diversity and functional potential in the marine mammal oral microbiome.</title>
        <authorList>
            <person name="Dudek N.K."/>
            <person name="Sun C.L."/>
            <person name="Burstein D."/>
            <person name="Kantor R.S."/>
            <person name="Aliaga Goltsman D.S."/>
            <person name="Bik E.M."/>
            <person name="Thomas B.C."/>
            <person name="Banfield J.F."/>
            <person name="Relman D.A."/>
        </authorList>
    </citation>
    <scope>NUCLEOTIDE SEQUENCE [LARGE SCALE GENOMIC DNA]</scope>
    <source>
        <strain evidence="11">DOLJORAL78_47_16</strain>
    </source>
</reference>
<feature type="modified residue" description="4-aspartylphosphate" evidence="9">
    <location>
        <position position="663"/>
    </location>
</feature>
<sequence>MARKKRLGELLVEACFISQEQLEEALVLQQQKNQLIGQILVEMGWVSETEVCRAMSELLHVDYIDVESALVSQEVVQLAPKPFAVKRNILPLFVQDRTLYLAMENPLDIDAIQRLEFGTGMQVKPLIAPPIQLRETVRKHYDVDEYVGSMLNNVVQSPVDIRQKAESKTVAVNIGEESRSTEGSQVVKLVNLIITDGIRRRASDIHIEPTAKHVNVRYRVDGLLAKGIHIPKWLQLPLISRMKVIASLDIAEHRKPQDGRIRVSFSQRKIDLRVSMLPTNFGEKIVIRILDKNASNHDLNALGMSPKNIALYRAMLRHPQGWILVTGPTGSGKTTTLYASLNAVKDATKNIITVEDPIEYQLEGINQVQINTKAGMTFASGLRAILRQDPNIILVGEIRDAETAEIAMQASETGHLVLSTLHTNDLIVLAQRLVRKICPHCKTRYTPTPEALQGIGLHHTEPSLFECYIGSGCSKCDHTGYHGQIGLYELLVQNDTLRDTIARRPTKQTLKRIARSAGLQTMLEDGLEKIRQGITTIEEVVRVCPVEQVKPNDHQNTLSQITCQKCQAVLAQEWKFCPFCGVSLSDSAQTTSPKPQSLESEVLEQSELEQKSIQILTADDESSVLEMLETLLQQKGYQVIQAENGEESLQKIRTELPDLVLLDINMPKGDGFSVCKEIRSNVDTMFIPVIMLTGQDSVEEKKKGLACGADEYITKPFDAQNLLSQIEAILRRSARQHMNET</sequence>
<dbReference type="GO" id="GO:0005886">
    <property type="term" value="C:plasma membrane"/>
    <property type="evidence" value="ECO:0007669"/>
    <property type="project" value="TreeGrafter"/>
</dbReference>
<evidence type="ECO:0000256" key="5">
    <source>
        <dbReference type="ARBA" id="ARBA00023012"/>
    </source>
</evidence>
<dbReference type="Gene3D" id="3.30.300.160">
    <property type="entry name" value="Type II secretion system, protein E, N-terminal domain"/>
    <property type="match status" value="1"/>
</dbReference>
<evidence type="ECO:0000313" key="11">
    <source>
        <dbReference type="EMBL" id="PIE32139.1"/>
    </source>
</evidence>
<dbReference type="PANTHER" id="PTHR30258">
    <property type="entry name" value="TYPE II SECRETION SYSTEM PROTEIN GSPE-RELATED"/>
    <property type="match status" value="1"/>
</dbReference>
<dbReference type="InterPro" id="IPR027417">
    <property type="entry name" value="P-loop_NTPase"/>
</dbReference>
<dbReference type="Gene3D" id="1.10.40.70">
    <property type="match status" value="1"/>
</dbReference>
<evidence type="ECO:0000256" key="4">
    <source>
        <dbReference type="ARBA" id="ARBA00022840"/>
    </source>
</evidence>
<organism evidence="11 12">
    <name type="scientific">candidate division KSB3 bacterium</name>
    <dbReference type="NCBI Taxonomy" id="2044937"/>
    <lineage>
        <taxon>Bacteria</taxon>
        <taxon>candidate division KSB3</taxon>
    </lineage>
</organism>
<keyword evidence="8" id="KW-0804">Transcription</keyword>
<dbReference type="GO" id="GO:0003677">
    <property type="term" value="F:DNA binding"/>
    <property type="evidence" value="ECO:0007669"/>
    <property type="project" value="UniProtKB-KW"/>
</dbReference>
<proteinExistence type="inferred from homology"/>
<dbReference type="CDD" id="cd01129">
    <property type="entry name" value="PulE-GspE-like"/>
    <property type="match status" value="1"/>
</dbReference>
<evidence type="ECO:0000256" key="7">
    <source>
        <dbReference type="ARBA" id="ARBA00023125"/>
    </source>
</evidence>
<dbReference type="InterPro" id="IPR007831">
    <property type="entry name" value="T2SS_GspE_N"/>
</dbReference>
<dbReference type="Gene3D" id="3.40.50.2300">
    <property type="match status" value="1"/>
</dbReference>
<dbReference type="GO" id="GO:0016887">
    <property type="term" value="F:ATP hydrolysis activity"/>
    <property type="evidence" value="ECO:0007669"/>
    <property type="project" value="TreeGrafter"/>
</dbReference>
<dbReference type="InterPro" id="IPR011006">
    <property type="entry name" value="CheY-like_superfamily"/>
</dbReference>
<keyword evidence="2 9" id="KW-0597">Phosphoprotein</keyword>
<dbReference type="Proteomes" id="UP000230821">
    <property type="component" value="Unassembled WGS sequence"/>
</dbReference>
<gene>
    <name evidence="11" type="ORF">CSA56_16140</name>
</gene>
<dbReference type="EMBL" id="PDSK01000117">
    <property type="protein sequence ID" value="PIE32139.1"/>
    <property type="molecule type" value="Genomic_DNA"/>
</dbReference>
<dbReference type="GO" id="GO:0000160">
    <property type="term" value="P:phosphorelay signal transduction system"/>
    <property type="evidence" value="ECO:0007669"/>
    <property type="project" value="UniProtKB-KW"/>
</dbReference>